<reference evidence="1 2" key="1">
    <citation type="submission" date="2019-11" db="EMBL/GenBank/DDBJ databases">
        <title>Whole genome sequence of Oryza granulata.</title>
        <authorList>
            <person name="Li W."/>
        </authorList>
    </citation>
    <scope>NUCLEOTIDE SEQUENCE [LARGE SCALE GENOMIC DNA]</scope>
    <source>
        <strain evidence="2">cv. Menghai</strain>
        <tissue evidence="1">Leaf</tissue>
    </source>
</reference>
<proteinExistence type="predicted"/>
<organism evidence="1 2">
    <name type="scientific">Oryza meyeriana var. granulata</name>
    <dbReference type="NCBI Taxonomy" id="110450"/>
    <lineage>
        <taxon>Eukaryota</taxon>
        <taxon>Viridiplantae</taxon>
        <taxon>Streptophyta</taxon>
        <taxon>Embryophyta</taxon>
        <taxon>Tracheophyta</taxon>
        <taxon>Spermatophyta</taxon>
        <taxon>Magnoliopsida</taxon>
        <taxon>Liliopsida</taxon>
        <taxon>Poales</taxon>
        <taxon>Poaceae</taxon>
        <taxon>BOP clade</taxon>
        <taxon>Oryzoideae</taxon>
        <taxon>Oryzeae</taxon>
        <taxon>Oryzinae</taxon>
        <taxon>Oryza</taxon>
        <taxon>Oryza meyeriana</taxon>
    </lineage>
</organism>
<keyword evidence="2" id="KW-1185">Reference proteome</keyword>
<sequence>MGWTVRTVEPHDFRWQEDRLSDAISSGPHVSSQALEWTVLNIEKQLTSGVCSSSLSGNFVGFRPMCVVVLAGVAGVDINDGLLPGVEVKSPRPAIVLFRDISAALQ</sequence>
<dbReference type="EMBL" id="SPHZ02000002">
    <property type="protein sequence ID" value="KAF0930889.1"/>
    <property type="molecule type" value="Genomic_DNA"/>
</dbReference>
<accession>A0A6G1F225</accession>
<dbReference type="AlphaFoldDB" id="A0A6G1F225"/>
<evidence type="ECO:0000313" key="1">
    <source>
        <dbReference type="EMBL" id="KAF0930889.1"/>
    </source>
</evidence>
<dbReference type="Proteomes" id="UP000479710">
    <property type="component" value="Unassembled WGS sequence"/>
</dbReference>
<comment type="caution">
    <text evidence="1">The sequence shown here is derived from an EMBL/GenBank/DDBJ whole genome shotgun (WGS) entry which is preliminary data.</text>
</comment>
<gene>
    <name evidence="1" type="ORF">E2562_036983</name>
</gene>
<name>A0A6G1F225_9ORYZ</name>
<evidence type="ECO:0000313" key="2">
    <source>
        <dbReference type="Proteomes" id="UP000479710"/>
    </source>
</evidence>
<protein>
    <submittedName>
        <fullName evidence="1">Uncharacterized protein</fullName>
    </submittedName>
</protein>